<evidence type="ECO:0000256" key="7">
    <source>
        <dbReference type="ARBA" id="ARBA00023136"/>
    </source>
</evidence>
<evidence type="ECO:0000256" key="1">
    <source>
        <dbReference type="ARBA" id="ARBA00004651"/>
    </source>
</evidence>
<evidence type="ECO:0000256" key="3">
    <source>
        <dbReference type="ARBA" id="ARBA00022448"/>
    </source>
</evidence>
<feature type="transmembrane region" description="Helical" evidence="8">
    <location>
        <begin position="34"/>
        <end position="52"/>
    </location>
</feature>
<feature type="transmembrane region" description="Helical" evidence="8">
    <location>
        <begin position="242"/>
        <end position="263"/>
    </location>
</feature>
<dbReference type="Proteomes" id="UP000612585">
    <property type="component" value="Unassembled WGS sequence"/>
</dbReference>
<keyword evidence="6 8" id="KW-1133">Transmembrane helix</keyword>
<gene>
    <name evidence="9" type="ORF">Vau01_018990</name>
</gene>
<feature type="transmembrane region" description="Helical" evidence="8">
    <location>
        <begin position="296"/>
        <end position="315"/>
    </location>
</feature>
<dbReference type="InterPro" id="IPR002549">
    <property type="entry name" value="AI-2E-like"/>
</dbReference>
<evidence type="ECO:0000313" key="10">
    <source>
        <dbReference type="Proteomes" id="UP000612585"/>
    </source>
</evidence>
<dbReference type="Pfam" id="PF01594">
    <property type="entry name" value="AI-2E_transport"/>
    <property type="match status" value="1"/>
</dbReference>
<comment type="similarity">
    <text evidence="2">Belongs to the autoinducer-2 exporter (AI-2E) (TC 2.A.86) family.</text>
</comment>
<dbReference type="GO" id="GO:0055085">
    <property type="term" value="P:transmembrane transport"/>
    <property type="evidence" value="ECO:0007669"/>
    <property type="project" value="TreeGrafter"/>
</dbReference>
<feature type="transmembrane region" description="Helical" evidence="8">
    <location>
        <begin position="58"/>
        <end position="81"/>
    </location>
</feature>
<reference evidence="9" key="1">
    <citation type="submission" date="2021-01" db="EMBL/GenBank/DDBJ databases">
        <title>Whole genome shotgun sequence of Virgisporangium aurantiacum NBRC 16421.</title>
        <authorList>
            <person name="Komaki H."/>
            <person name="Tamura T."/>
        </authorList>
    </citation>
    <scope>NUCLEOTIDE SEQUENCE</scope>
    <source>
        <strain evidence="9">NBRC 16421</strain>
    </source>
</reference>
<dbReference type="AlphaFoldDB" id="A0A8J3Z3I4"/>
<evidence type="ECO:0000256" key="2">
    <source>
        <dbReference type="ARBA" id="ARBA00009773"/>
    </source>
</evidence>
<sequence length="390" mass="42153">METPEAANTIQAHAVDEDAGDTAPAWVAPLIRRTIWRVVWTGLGLAVLLLILSKARGLIGTLIIAVFFAVAMDPAVTYLHARFRWRRGAATGIIFAAVAGFFVALVTVLIPGMIEVTGRISDRLPGWLDEVNRRFGVSIGDARTGSEASEQLKAAITDWLTDNSRQVLGLAATTVGLLFQLLTVAAFTYYFTADAPRIRRAILMRLPPAQQKRLGWAWDTAIHQTGAYFYSRLILMGINGGLFFFVLLAVGIPWLIALPLALFEGFVAEFIPAIGTYIGAVVPIVVTLGIQGPGPALILVGWICVYQLVENYWLAPRLSARTMEINGGVAFGAALAGGAIGGPMGAFMALPVAALITSFLTEFTRRYPLEYHSVYDRAPASPPRRPTVTD</sequence>
<organism evidence="9 10">
    <name type="scientific">Virgisporangium aurantiacum</name>
    <dbReference type="NCBI Taxonomy" id="175570"/>
    <lineage>
        <taxon>Bacteria</taxon>
        <taxon>Bacillati</taxon>
        <taxon>Actinomycetota</taxon>
        <taxon>Actinomycetes</taxon>
        <taxon>Micromonosporales</taxon>
        <taxon>Micromonosporaceae</taxon>
        <taxon>Virgisporangium</taxon>
    </lineage>
</organism>
<dbReference type="PANTHER" id="PTHR21716:SF53">
    <property type="entry name" value="PERMEASE PERM-RELATED"/>
    <property type="match status" value="1"/>
</dbReference>
<keyword evidence="7 8" id="KW-0472">Membrane</keyword>
<name>A0A8J3Z3I4_9ACTN</name>
<protein>
    <submittedName>
        <fullName evidence="9">AI-2E family transporter</fullName>
    </submittedName>
</protein>
<evidence type="ECO:0000256" key="4">
    <source>
        <dbReference type="ARBA" id="ARBA00022475"/>
    </source>
</evidence>
<keyword evidence="3" id="KW-0813">Transport</keyword>
<dbReference type="GO" id="GO:0005886">
    <property type="term" value="C:plasma membrane"/>
    <property type="evidence" value="ECO:0007669"/>
    <property type="project" value="UniProtKB-SubCell"/>
</dbReference>
<proteinExistence type="inferred from homology"/>
<keyword evidence="10" id="KW-1185">Reference proteome</keyword>
<dbReference type="RefSeq" id="WP_203989352.1">
    <property type="nucleotide sequence ID" value="NZ_BOPG01000012.1"/>
</dbReference>
<feature type="transmembrane region" description="Helical" evidence="8">
    <location>
        <begin position="93"/>
        <end position="114"/>
    </location>
</feature>
<evidence type="ECO:0000256" key="5">
    <source>
        <dbReference type="ARBA" id="ARBA00022692"/>
    </source>
</evidence>
<dbReference type="EMBL" id="BOPG01000012">
    <property type="protein sequence ID" value="GIJ54383.1"/>
    <property type="molecule type" value="Genomic_DNA"/>
</dbReference>
<feature type="transmembrane region" description="Helical" evidence="8">
    <location>
        <begin position="167"/>
        <end position="192"/>
    </location>
</feature>
<evidence type="ECO:0000313" key="9">
    <source>
        <dbReference type="EMBL" id="GIJ54383.1"/>
    </source>
</evidence>
<accession>A0A8J3Z3I4</accession>
<comment type="caution">
    <text evidence="9">The sequence shown here is derived from an EMBL/GenBank/DDBJ whole genome shotgun (WGS) entry which is preliminary data.</text>
</comment>
<keyword evidence="4" id="KW-1003">Cell membrane</keyword>
<comment type="subcellular location">
    <subcellularLocation>
        <location evidence="1">Cell membrane</location>
        <topology evidence="1">Multi-pass membrane protein</topology>
    </subcellularLocation>
</comment>
<feature type="transmembrane region" description="Helical" evidence="8">
    <location>
        <begin position="270"/>
        <end position="290"/>
    </location>
</feature>
<feature type="transmembrane region" description="Helical" evidence="8">
    <location>
        <begin position="327"/>
        <end position="360"/>
    </location>
</feature>
<evidence type="ECO:0000256" key="8">
    <source>
        <dbReference type="SAM" id="Phobius"/>
    </source>
</evidence>
<keyword evidence="5 8" id="KW-0812">Transmembrane</keyword>
<dbReference type="PANTHER" id="PTHR21716">
    <property type="entry name" value="TRANSMEMBRANE PROTEIN"/>
    <property type="match status" value="1"/>
</dbReference>
<evidence type="ECO:0000256" key="6">
    <source>
        <dbReference type="ARBA" id="ARBA00022989"/>
    </source>
</evidence>